<evidence type="ECO:0000313" key="2">
    <source>
        <dbReference type="EMBL" id="GEB34158.1"/>
    </source>
</evidence>
<proteinExistence type="predicted"/>
<dbReference type="RefSeq" id="WP_122964567.1">
    <property type="nucleotide sequence ID" value="NZ_BJMH01000019.1"/>
</dbReference>
<comment type="caution">
    <text evidence="2">The sequence shown here is derived from an EMBL/GenBank/DDBJ whole genome shotgun (WGS) entry which is preliminary data.</text>
</comment>
<accession>A0A4Y3PRY7</accession>
<evidence type="ECO:0000313" key="3">
    <source>
        <dbReference type="Proteomes" id="UP000316882"/>
    </source>
</evidence>
<dbReference type="InterPro" id="IPR006531">
    <property type="entry name" value="Gp5/Vgr_OB"/>
</dbReference>
<organism evidence="2 3">
    <name type="scientific">Brevibacillus parabrevis</name>
    <dbReference type="NCBI Taxonomy" id="54914"/>
    <lineage>
        <taxon>Bacteria</taxon>
        <taxon>Bacillati</taxon>
        <taxon>Bacillota</taxon>
        <taxon>Bacilli</taxon>
        <taxon>Bacillales</taxon>
        <taxon>Paenibacillaceae</taxon>
        <taxon>Brevibacillus</taxon>
    </lineage>
</organism>
<dbReference type="EMBL" id="BJMH01000019">
    <property type="protein sequence ID" value="GEB34158.1"/>
    <property type="molecule type" value="Genomic_DNA"/>
</dbReference>
<dbReference type="AlphaFoldDB" id="A0A4Y3PRY7"/>
<gene>
    <name evidence="2" type="ORF">BPA01_37380</name>
</gene>
<dbReference type="Gene3D" id="3.55.50.10">
    <property type="entry name" value="Baseplate protein-like domains"/>
    <property type="match status" value="1"/>
</dbReference>
<protein>
    <recommendedName>
        <fullName evidence="1">Gp5/Type VI secretion system Vgr protein OB-fold domain-containing protein</fullName>
    </recommendedName>
</protein>
<keyword evidence="3" id="KW-1185">Reference proteome</keyword>
<feature type="domain" description="Gp5/Type VI secretion system Vgr protein OB-fold" evidence="1">
    <location>
        <begin position="297"/>
        <end position="358"/>
    </location>
</feature>
<dbReference type="SUPFAM" id="SSF69279">
    <property type="entry name" value="Phage tail proteins"/>
    <property type="match status" value="1"/>
</dbReference>
<dbReference type="Proteomes" id="UP000316882">
    <property type="component" value="Unassembled WGS sequence"/>
</dbReference>
<dbReference type="Pfam" id="PF04717">
    <property type="entry name" value="Phage_base_V"/>
    <property type="match status" value="1"/>
</dbReference>
<name>A0A4Y3PRY7_BREPA</name>
<reference evidence="2 3" key="1">
    <citation type="submission" date="2019-06" db="EMBL/GenBank/DDBJ databases">
        <title>Whole genome shotgun sequence of Brevibacillus parabrevis NBRC 12334.</title>
        <authorList>
            <person name="Hosoyama A."/>
            <person name="Uohara A."/>
            <person name="Ohji S."/>
            <person name="Ichikawa N."/>
        </authorList>
    </citation>
    <scope>NUCLEOTIDE SEQUENCE [LARGE SCALE GENOMIC DNA]</scope>
    <source>
        <strain evidence="2 3">NBRC 12334</strain>
    </source>
</reference>
<evidence type="ECO:0000259" key="1">
    <source>
        <dbReference type="Pfam" id="PF04717"/>
    </source>
</evidence>
<sequence length="471" mass="53063">MSQTVFTYADLFVSPYQFEKMTQLHLSRQLNEHSKLTLSGIVPEEKLDQYVEQADENERIELYVQDGARKRVLFQGVVTKLSVQSVRDVRHIVIEAYSTTIQMDIAKKTRSFQNKRLAYRDLFAKITAQYPGADVVDEASGGKQIGGLLVQYKETDWEFAKRLASHFQAPLVPVCTQKGLRYFVGIPDSGEPQKLEEYNYTIKKNLQEYKRKAENDKQDFTEQNTISYEVTSNKILDLCSTVTFQRRTLYVYSAETRMEHGILVNQYVLRDQKGLLSWPELSLAELAGSSLFGKVLDVAKDSVKVHLSIDQKQTVEEAIWFPYSTVYSSPDGSGWYCMPEIGDEVRLYFPDAKEQHAFAASSVDLLSSDPQKRSDPSIKSISTKYGKQIIFRPGAIEIIGSGKLLMRLTDDGGIEINSDKKITLTAKEDIEITGGEKVLIHGEAGIDMKQADATLSIVDDVTLSGAKVNIK</sequence>